<keyword evidence="1" id="KW-1133">Transmembrane helix</keyword>
<dbReference type="Proteomes" id="UP000095209">
    <property type="component" value="Unassembled WGS sequence"/>
</dbReference>
<evidence type="ECO:0000256" key="1">
    <source>
        <dbReference type="SAM" id="Phobius"/>
    </source>
</evidence>
<evidence type="ECO:0000259" key="2">
    <source>
        <dbReference type="Pfam" id="PF09851"/>
    </source>
</evidence>
<evidence type="ECO:0000313" key="3">
    <source>
        <dbReference type="EMBL" id="OEH92102.1"/>
    </source>
</evidence>
<dbReference type="AlphaFoldDB" id="A0A1E5LDF9"/>
<name>A0A1E5LDF9_9BACI</name>
<dbReference type="InterPro" id="IPR018649">
    <property type="entry name" value="SHOCT"/>
</dbReference>
<feature type="domain" description="SHOCT" evidence="2">
    <location>
        <begin position="50"/>
        <end position="73"/>
    </location>
</feature>
<dbReference type="Pfam" id="PF09851">
    <property type="entry name" value="SHOCT"/>
    <property type="match status" value="1"/>
</dbReference>
<organism evidence="3 4">
    <name type="scientific">Bacillus solimangrovi</name>
    <dbReference type="NCBI Taxonomy" id="1305675"/>
    <lineage>
        <taxon>Bacteria</taxon>
        <taxon>Bacillati</taxon>
        <taxon>Bacillota</taxon>
        <taxon>Bacilli</taxon>
        <taxon>Bacillales</taxon>
        <taxon>Bacillaceae</taxon>
        <taxon>Bacillus</taxon>
    </lineage>
</organism>
<dbReference type="EMBL" id="MJEH01000035">
    <property type="protein sequence ID" value="OEH92102.1"/>
    <property type="molecule type" value="Genomic_DNA"/>
</dbReference>
<proteinExistence type="predicted"/>
<keyword evidence="1" id="KW-0472">Membrane</keyword>
<keyword evidence="4" id="KW-1185">Reference proteome</keyword>
<reference evidence="3 4" key="1">
    <citation type="submission" date="2016-08" db="EMBL/GenBank/DDBJ databases">
        <title>Genome of Bacillus solimangrovi GH2-4.</title>
        <authorList>
            <person name="Lim S."/>
            <person name="Kim B.-C."/>
        </authorList>
    </citation>
    <scope>NUCLEOTIDE SEQUENCE [LARGE SCALE GENOMIC DNA]</scope>
    <source>
        <strain evidence="3 4">GH2-4</strain>
    </source>
</reference>
<sequence length="75" mass="8712">MSWLDGCSGFHGGSMMLGMFLFWGVLLFGGFYLLKKYLNSNTHSNQHPVNILTERFAKGEISEEEYDYLKEKLRK</sequence>
<feature type="transmembrane region" description="Helical" evidence="1">
    <location>
        <begin position="12"/>
        <end position="34"/>
    </location>
</feature>
<accession>A0A1E5LDF9</accession>
<gene>
    <name evidence="3" type="ORF">BFG57_16800</name>
</gene>
<comment type="caution">
    <text evidence="3">The sequence shown here is derived from an EMBL/GenBank/DDBJ whole genome shotgun (WGS) entry which is preliminary data.</text>
</comment>
<keyword evidence="1" id="KW-0812">Transmembrane</keyword>
<evidence type="ECO:0000313" key="4">
    <source>
        <dbReference type="Proteomes" id="UP000095209"/>
    </source>
</evidence>
<protein>
    <recommendedName>
        <fullName evidence="2">SHOCT domain-containing protein</fullName>
    </recommendedName>
</protein>